<gene>
    <name evidence="1" type="ORF">L1987_58335</name>
</gene>
<accession>A0ACB9DG12</accession>
<dbReference type="Proteomes" id="UP001056120">
    <property type="component" value="Linkage Group LG19"/>
</dbReference>
<evidence type="ECO:0000313" key="2">
    <source>
        <dbReference type="Proteomes" id="UP001056120"/>
    </source>
</evidence>
<comment type="caution">
    <text evidence="1">The sequence shown here is derived from an EMBL/GenBank/DDBJ whole genome shotgun (WGS) entry which is preliminary data.</text>
</comment>
<reference evidence="1 2" key="2">
    <citation type="journal article" date="2022" name="Mol. Ecol. Resour.">
        <title>The genomes of chicory, endive, great burdock and yacon provide insights into Asteraceae paleo-polyploidization history and plant inulin production.</title>
        <authorList>
            <person name="Fan W."/>
            <person name="Wang S."/>
            <person name="Wang H."/>
            <person name="Wang A."/>
            <person name="Jiang F."/>
            <person name="Liu H."/>
            <person name="Zhao H."/>
            <person name="Xu D."/>
            <person name="Zhang Y."/>
        </authorList>
    </citation>
    <scope>NUCLEOTIDE SEQUENCE [LARGE SCALE GENOMIC DNA]</scope>
    <source>
        <strain evidence="2">cv. Yunnan</strain>
        <tissue evidence="1">Leaves</tissue>
    </source>
</reference>
<protein>
    <submittedName>
        <fullName evidence="1">Uncharacterized protein</fullName>
    </submittedName>
</protein>
<keyword evidence="2" id="KW-1185">Reference proteome</keyword>
<reference evidence="2" key="1">
    <citation type="journal article" date="2022" name="Mol. Ecol. Resour.">
        <title>The genomes of chicory, endive, great burdock and yacon provide insights into Asteraceae palaeo-polyploidization history and plant inulin production.</title>
        <authorList>
            <person name="Fan W."/>
            <person name="Wang S."/>
            <person name="Wang H."/>
            <person name="Wang A."/>
            <person name="Jiang F."/>
            <person name="Liu H."/>
            <person name="Zhao H."/>
            <person name="Xu D."/>
            <person name="Zhang Y."/>
        </authorList>
    </citation>
    <scope>NUCLEOTIDE SEQUENCE [LARGE SCALE GENOMIC DNA]</scope>
    <source>
        <strain evidence="2">cv. Yunnan</strain>
    </source>
</reference>
<proteinExistence type="predicted"/>
<name>A0ACB9DG12_9ASTR</name>
<dbReference type="EMBL" id="CM042036">
    <property type="protein sequence ID" value="KAI3745227.1"/>
    <property type="molecule type" value="Genomic_DNA"/>
</dbReference>
<organism evidence="1 2">
    <name type="scientific">Smallanthus sonchifolius</name>
    <dbReference type="NCBI Taxonomy" id="185202"/>
    <lineage>
        <taxon>Eukaryota</taxon>
        <taxon>Viridiplantae</taxon>
        <taxon>Streptophyta</taxon>
        <taxon>Embryophyta</taxon>
        <taxon>Tracheophyta</taxon>
        <taxon>Spermatophyta</taxon>
        <taxon>Magnoliopsida</taxon>
        <taxon>eudicotyledons</taxon>
        <taxon>Gunneridae</taxon>
        <taxon>Pentapetalae</taxon>
        <taxon>asterids</taxon>
        <taxon>campanulids</taxon>
        <taxon>Asterales</taxon>
        <taxon>Asteraceae</taxon>
        <taxon>Asteroideae</taxon>
        <taxon>Heliantheae alliance</taxon>
        <taxon>Millerieae</taxon>
        <taxon>Smallanthus</taxon>
    </lineage>
</organism>
<evidence type="ECO:0000313" key="1">
    <source>
        <dbReference type="EMBL" id="KAI3745227.1"/>
    </source>
</evidence>
<sequence length="546" mass="61773">MNQGESTLGTTSREITLASPEVTLEASLRSSIEKTHQIGKIEFPEDPQANQEPEASITNRDINKLSIQLPVYGHGYFPVWLTKVEGVESIEGDVTVDELAEGFSNEMNACVGLKSLYTPKNSYYRTRESIPIHDSVLYKGVGSLHYGKQSKGSRHAELSLGFKPSKHLVLVMAFEQAAIMLDTRQSNHLYDLIKRGNKAFRGDQYEKAVNCYTRPQVHIDPCNENNIDHGKARENYLEINKWLCSSSCLERSVVVLVFDVENRSCEFEQINELITLYMNLTDHEKTEAIVPEMMQNNKDFDLCTYSMWTTSRRSQGSVASLSSLVNRLGPILRNVAPSGSCQVINPVEGVGYMVVFDELLSVQNKAHELPNILVAKYVREVEKSLYVTRKLHSRSSDPPPLYCKLHSRDSRFDEGILILLFHEDVAEEAQCKVDLFISDVHIRNNRRFPTSEDFKRSLNLDDVRRSFESVKVEFMSMRIDNMNMDSSPRPDRTLSQSAPISCTRNSQGSRKLMGEIVVGLDDDVGLIRDKLVEDQKNVYVVSIVGT</sequence>